<dbReference type="EMBL" id="BKAV01000021">
    <property type="protein sequence ID" value="GEQ00784.1"/>
    <property type="molecule type" value="Genomic_DNA"/>
</dbReference>
<evidence type="ECO:0000256" key="1">
    <source>
        <dbReference type="SAM" id="Phobius"/>
    </source>
</evidence>
<feature type="transmembrane region" description="Helical" evidence="1">
    <location>
        <begin position="6"/>
        <end position="24"/>
    </location>
</feature>
<evidence type="ECO:0000313" key="3">
    <source>
        <dbReference type="EMBL" id="SUJ16873.1"/>
    </source>
</evidence>
<proteinExistence type="predicted"/>
<reference evidence="3 4" key="1">
    <citation type="submission" date="2018-06" db="EMBL/GenBank/DDBJ databases">
        <authorList>
            <consortium name="Pathogen Informatics"/>
            <person name="Doyle S."/>
        </authorList>
    </citation>
    <scope>NUCLEOTIDE SEQUENCE [LARGE SCALE GENOMIC DNA]</scope>
    <source>
        <strain evidence="3 4">NCTC12413</strain>
    </source>
</reference>
<gene>
    <name evidence="3" type="ORF">NCTC12413_01104</name>
    <name evidence="2" type="ORF">SAR03_18210</name>
</gene>
<keyword evidence="1" id="KW-0472">Membrane</keyword>
<evidence type="ECO:0000313" key="4">
    <source>
        <dbReference type="Proteomes" id="UP000254956"/>
    </source>
</evidence>
<organism evidence="3 4">
    <name type="scientific">Staphylococcus arlettae</name>
    <dbReference type="NCBI Taxonomy" id="29378"/>
    <lineage>
        <taxon>Bacteria</taxon>
        <taxon>Bacillati</taxon>
        <taxon>Bacillota</taxon>
        <taxon>Bacilli</taxon>
        <taxon>Bacillales</taxon>
        <taxon>Staphylococcaceae</taxon>
        <taxon>Staphylococcus</taxon>
    </lineage>
</organism>
<evidence type="ECO:0000313" key="5">
    <source>
        <dbReference type="Proteomes" id="UP000321598"/>
    </source>
</evidence>
<dbReference type="RefSeq" id="WP_185284908.1">
    <property type="nucleotide sequence ID" value="NZ_JAWCVR010000031.1"/>
</dbReference>
<accession>A0A380CDL1</accession>
<dbReference type="EMBL" id="UGZE01000001">
    <property type="protein sequence ID" value="SUJ16873.1"/>
    <property type="molecule type" value="Genomic_DNA"/>
</dbReference>
<dbReference type="Proteomes" id="UP000321598">
    <property type="component" value="Unassembled WGS sequence"/>
</dbReference>
<keyword evidence="1" id="KW-1133">Transmembrane helix</keyword>
<keyword evidence="5" id="KW-1185">Reference proteome</keyword>
<name>A0A380CDL1_9STAP</name>
<reference evidence="2 5" key="2">
    <citation type="submission" date="2019-07" db="EMBL/GenBank/DDBJ databases">
        <title>Whole genome shotgun sequence of Staphylococcus arlettae NBRC 109765.</title>
        <authorList>
            <person name="Hosoyama A."/>
            <person name="Uohara A."/>
            <person name="Ohji S."/>
            <person name="Ichikawa N."/>
        </authorList>
    </citation>
    <scope>NUCLEOTIDE SEQUENCE [LARGE SCALE GENOMIC DNA]</scope>
    <source>
        <strain evidence="2 5">NBRC 109765</strain>
    </source>
</reference>
<evidence type="ECO:0000313" key="2">
    <source>
        <dbReference type="EMBL" id="GEQ00784.1"/>
    </source>
</evidence>
<sequence>MYYILTAIAVIFILLIPEFIKFARIKHMKSLGYRYEGDELVRIQENDHKAN</sequence>
<protein>
    <submittedName>
        <fullName evidence="3">Uncharacterized protein</fullName>
    </submittedName>
</protein>
<dbReference type="AlphaFoldDB" id="A0A380CDL1"/>
<keyword evidence="1" id="KW-0812">Transmembrane</keyword>
<dbReference type="Proteomes" id="UP000254956">
    <property type="component" value="Unassembled WGS sequence"/>
</dbReference>